<dbReference type="AlphaFoldDB" id="A0A833QP09"/>
<evidence type="ECO:0000313" key="3">
    <source>
        <dbReference type="EMBL" id="KAF3325351.1"/>
    </source>
</evidence>
<evidence type="ECO:0000259" key="1">
    <source>
        <dbReference type="Pfam" id="PF00646"/>
    </source>
</evidence>
<dbReference type="Pfam" id="PF23622">
    <property type="entry name" value="LRR_At1g61320_AtMIF1"/>
    <property type="match status" value="1"/>
</dbReference>
<dbReference type="InterPro" id="IPR036047">
    <property type="entry name" value="F-box-like_dom_sf"/>
</dbReference>
<organism evidence="3 4">
    <name type="scientific">Carex littledalei</name>
    <dbReference type="NCBI Taxonomy" id="544730"/>
    <lineage>
        <taxon>Eukaryota</taxon>
        <taxon>Viridiplantae</taxon>
        <taxon>Streptophyta</taxon>
        <taxon>Embryophyta</taxon>
        <taxon>Tracheophyta</taxon>
        <taxon>Spermatophyta</taxon>
        <taxon>Magnoliopsida</taxon>
        <taxon>Liliopsida</taxon>
        <taxon>Poales</taxon>
        <taxon>Cyperaceae</taxon>
        <taxon>Cyperoideae</taxon>
        <taxon>Cariceae</taxon>
        <taxon>Carex</taxon>
        <taxon>Carex subgen. Euthyceras</taxon>
    </lineage>
</organism>
<dbReference type="Proteomes" id="UP000623129">
    <property type="component" value="Unassembled WGS sequence"/>
</dbReference>
<gene>
    <name evidence="3" type="ORF">FCM35_KLT10422</name>
</gene>
<sequence length="312" mass="35942">MERGEDRISNLPNEILESILCLMPLKYAIRTSTLSKRWIHLWQFNLVSSSSLQIDFSDNQSPEQFVATLDRYLQLHGNRNLDKFGILFSPFENFFPNLENWIRTVLAKGVKELDIDLSQGVYNSCREFYMDQRIPFEIPISLFNCNFLTHLSLSRCYFSEPFDLTNFVGLNSLSLDYVYLTDEMLTNILENCVSLESISLKRCEYLEVVKFVGDGLKLQKLLIVDCRGVCEMEISAPKLESFVYHGSISFSHAFGNVSKVTNAYFCSVELEDNDENFLEILSEFSHLKVLTICSSSLFVLSLSLYSSFLVHF</sequence>
<dbReference type="InterPro" id="IPR053772">
    <property type="entry name" value="At1g61320/At1g61330-like"/>
</dbReference>
<dbReference type="SUPFAM" id="SSF81383">
    <property type="entry name" value="F-box domain"/>
    <property type="match status" value="1"/>
</dbReference>
<dbReference type="InterPro" id="IPR001810">
    <property type="entry name" value="F-box_dom"/>
</dbReference>
<dbReference type="SUPFAM" id="SSF52047">
    <property type="entry name" value="RNI-like"/>
    <property type="match status" value="1"/>
</dbReference>
<dbReference type="Pfam" id="PF00646">
    <property type="entry name" value="F-box"/>
    <property type="match status" value="1"/>
</dbReference>
<feature type="domain" description="At1g61320/AtMIF1 LRR" evidence="2">
    <location>
        <begin position="95"/>
        <end position="297"/>
    </location>
</feature>
<dbReference type="InterPro" id="IPR032675">
    <property type="entry name" value="LRR_dom_sf"/>
</dbReference>
<reference evidence="3" key="1">
    <citation type="submission" date="2020-01" db="EMBL/GenBank/DDBJ databases">
        <title>Genome sequence of Kobresia littledalei, the first chromosome-level genome in the family Cyperaceae.</title>
        <authorList>
            <person name="Qu G."/>
        </authorList>
    </citation>
    <scope>NUCLEOTIDE SEQUENCE</scope>
    <source>
        <strain evidence="3">C.B.Clarke</strain>
        <tissue evidence="3">Leaf</tissue>
    </source>
</reference>
<dbReference type="OrthoDB" id="673865at2759"/>
<evidence type="ECO:0000259" key="2">
    <source>
        <dbReference type="Pfam" id="PF23622"/>
    </source>
</evidence>
<dbReference type="Gene3D" id="3.80.10.10">
    <property type="entry name" value="Ribonuclease Inhibitor"/>
    <property type="match status" value="1"/>
</dbReference>
<dbReference type="PANTHER" id="PTHR34145:SF28">
    <property type="entry name" value="F-BOX DOMAIN-CONTAINING PROTEIN"/>
    <property type="match status" value="1"/>
</dbReference>
<accession>A0A833QP09</accession>
<feature type="domain" description="F-box" evidence="1">
    <location>
        <begin position="8"/>
        <end position="42"/>
    </location>
</feature>
<evidence type="ECO:0000313" key="4">
    <source>
        <dbReference type="Proteomes" id="UP000623129"/>
    </source>
</evidence>
<dbReference type="PANTHER" id="PTHR34145">
    <property type="entry name" value="OS02G0105600 PROTEIN"/>
    <property type="match status" value="1"/>
</dbReference>
<keyword evidence="4" id="KW-1185">Reference proteome</keyword>
<dbReference type="EMBL" id="SWLB01000020">
    <property type="protein sequence ID" value="KAF3325351.1"/>
    <property type="molecule type" value="Genomic_DNA"/>
</dbReference>
<dbReference type="InterPro" id="IPR053781">
    <property type="entry name" value="F-box_AtFBL13-like"/>
</dbReference>
<name>A0A833QP09_9POAL</name>
<dbReference type="CDD" id="cd22160">
    <property type="entry name" value="F-box_AtFBL13-like"/>
    <property type="match status" value="1"/>
</dbReference>
<proteinExistence type="predicted"/>
<protein>
    <submittedName>
        <fullName evidence="3">F-box/FBD/LRR-repeat protein</fullName>
    </submittedName>
</protein>
<comment type="caution">
    <text evidence="3">The sequence shown here is derived from an EMBL/GenBank/DDBJ whole genome shotgun (WGS) entry which is preliminary data.</text>
</comment>
<dbReference type="InterPro" id="IPR055357">
    <property type="entry name" value="LRR_At1g61320_AtMIF1"/>
</dbReference>